<dbReference type="EMBL" id="JBELQB010000008">
    <property type="protein sequence ID" value="MFL9838098.1"/>
    <property type="molecule type" value="Genomic_DNA"/>
</dbReference>
<dbReference type="Proteomes" id="UP001629059">
    <property type="component" value="Unassembled WGS sequence"/>
</dbReference>
<protein>
    <submittedName>
        <fullName evidence="2">Uncharacterized protein</fullName>
    </submittedName>
</protein>
<evidence type="ECO:0000313" key="3">
    <source>
        <dbReference type="Proteomes" id="UP001629059"/>
    </source>
</evidence>
<feature type="compositionally biased region" description="Acidic residues" evidence="1">
    <location>
        <begin position="140"/>
        <end position="154"/>
    </location>
</feature>
<dbReference type="RefSeq" id="WP_408075079.1">
    <property type="nucleotide sequence ID" value="NZ_JBELQB010000008.1"/>
</dbReference>
<accession>A0ABW8YFZ8</accession>
<sequence>MKKKLEAELISIAHRILKLKNKAEIEQLQQETLKLYEKLSVLRFVEENFNDVKPTIGFSSAEEKLEDIYGVAETNEPEIIVAEETPADAGEPKEGLGETEQEAVAEETEETEEAVEEKVEEPVSVPELEKPEEEIKAMEESVEAVYENEQESSDEEKVQATDAETITIEPDTTVEVEKSEIDIEFAFERKAAPEEPKEEPKKEVTIDDFRDYKDPEFVKKSDFDAAPVQEEVKDKVKEEPKEEPKQEEPQFDYSNQPVFEPMKEEPVEEVKKEEPKKEEQAWAPAASTGSRSLNDKFSKTITLGLNDRIAFEKHLFGGSADDLNRVVSQLNTINTFGEAKSFINDLIKPDYNNWDGKEEYEERFFQLVEKRFD</sequence>
<organism evidence="2 3">
    <name type="scientific">Flavobacterium rhizophilum</name>
    <dbReference type="NCBI Taxonomy" id="3163296"/>
    <lineage>
        <taxon>Bacteria</taxon>
        <taxon>Pseudomonadati</taxon>
        <taxon>Bacteroidota</taxon>
        <taxon>Flavobacteriia</taxon>
        <taxon>Flavobacteriales</taxon>
        <taxon>Flavobacteriaceae</taxon>
        <taxon>Flavobacterium</taxon>
    </lineage>
</organism>
<evidence type="ECO:0000313" key="2">
    <source>
        <dbReference type="EMBL" id="MFL9838098.1"/>
    </source>
</evidence>
<evidence type="ECO:0000256" key="1">
    <source>
        <dbReference type="SAM" id="MobiDB-lite"/>
    </source>
</evidence>
<comment type="caution">
    <text evidence="2">The sequence shown here is derived from an EMBL/GenBank/DDBJ whole genome shotgun (WGS) entry which is preliminary data.</text>
</comment>
<feature type="compositionally biased region" description="Basic and acidic residues" evidence="1">
    <location>
        <begin position="175"/>
        <end position="223"/>
    </location>
</feature>
<gene>
    <name evidence="2" type="ORF">ABS768_11350</name>
</gene>
<proteinExistence type="predicted"/>
<reference evidence="2 3" key="1">
    <citation type="submission" date="2024-06" db="EMBL/GenBank/DDBJ databases">
        <authorList>
            <person name="Kaempfer P."/>
            <person name="Viver T."/>
        </authorList>
    </citation>
    <scope>NUCLEOTIDE SEQUENCE [LARGE SCALE GENOMIC DNA]</scope>
    <source>
        <strain evidence="2 3">ST-75</strain>
    </source>
</reference>
<feature type="region of interest" description="Disordered" evidence="1">
    <location>
        <begin position="84"/>
        <end position="292"/>
    </location>
</feature>
<feature type="compositionally biased region" description="Basic and acidic residues" evidence="1">
    <location>
        <begin position="261"/>
        <end position="280"/>
    </location>
</feature>
<feature type="compositionally biased region" description="Basic and acidic residues" evidence="1">
    <location>
        <begin position="116"/>
        <end position="139"/>
    </location>
</feature>
<feature type="compositionally biased region" description="Acidic residues" evidence="1">
    <location>
        <begin position="97"/>
        <end position="115"/>
    </location>
</feature>
<feature type="compositionally biased region" description="Basic and acidic residues" evidence="1">
    <location>
        <begin position="230"/>
        <end position="248"/>
    </location>
</feature>
<name>A0ABW8YFZ8_9FLAO</name>
<keyword evidence="3" id="KW-1185">Reference proteome</keyword>